<evidence type="ECO:0000313" key="6">
    <source>
        <dbReference type="Proteomes" id="UP000248817"/>
    </source>
</evidence>
<evidence type="ECO:0000259" key="4">
    <source>
        <dbReference type="Pfam" id="PF02826"/>
    </source>
</evidence>
<dbReference type="PANTHER" id="PTHR43761">
    <property type="entry name" value="D-ISOMER SPECIFIC 2-HYDROXYACID DEHYDROGENASE FAMILY PROTEIN (AFU_ORTHOLOGUE AFUA_1G13630)"/>
    <property type="match status" value="1"/>
</dbReference>
<evidence type="ECO:0000313" key="5">
    <source>
        <dbReference type="EMBL" id="PYI29864.1"/>
    </source>
</evidence>
<dbReference type="InterPro" id="IPR050418">
    <property type="entry name" value="D-iso_2-hydroxyacid_DH_PdxB"/>
</dbReference>
<protein>
    <recommendedName>
        <fullName evidence="4">D-isomer specific 2-hydroxyacid dehydrogenase NAD-binding domain-containing protein</fullName>
    </recommendedName>
</protein>
<reference evidence="5 6" key="1">
    <citation type="submission" date="2018-02" db="EMBL/GenBank/DDBJ databases">
        <title>The genomes of Aspergillus section Nigri reveals drivers in fungal speciation.</title>
        <authorList>
            <consortium name="DOE Joint Genome Institute"/>
            <person name="Vesth T.C."/>
            <person name="Nybo J."/>
            <person name="Theobald S."/>
            <person name="Brandl J."/>
            <person name="Frisvad J.C."/>
            <person name="Nielsen K.F."/>
            <person name="Lyhne E.K."/>
            <person name="Kogle M.E."/>
            <person name="Kuo A."/>
            <person name="Riley R."/>
            <person name="Clum A."/>
            <person name="Nolan M."/>
            <person name="Lipzen A."/>
            <person name="Salamov A."/>
            <person name="Henrissat B."/>
            <person name="Wiebenga A."/>
            <person name="De vries R.P."/>
            <person name="Grigoriev I.V."/>
            <person name="Mortensen U.H."/>
            <person name="Andersen M.R."/>
            <person name="Baker S.E."/>
        </authorList>
    </citation>
    <scope>NUCLEOTIDE SEQUENCE [LARGE SCALE GENOMIC DNA]</scope>
    <source>
        <strain evidence="5 6">CBS 114.80</strain>
    </source>
</reference>
<evidence type="ECO:0000256" key="1">
    <source>
        <dbReference type="ARBA" id="ARBA00005854"/>
    </source>
</evidence>
<dbReference type="InterPro" id="IPR036291">
    <property type="entry name" value="NAD(P)-bd_dom_sf"/>
</dbReference>
<accession>A0A2V5I6N1</accession>
<proteinExistence type="inferred from homology"/>
<evidence type="ECO:0000256" key="3">
    <source>
        <dbReference type="ARBA" id="ARBA00023027"/>
    </source>
</evidence>
<dbReference type="InterPro" id="IPR006140">
    <property type="entry name" value="D-isomer_DH_NAD-bd"/>
</dbReference>
<dbReference type="PANTHER" id="PTHR43761:SF1">
    <property type="entry name" value="D-ISOMER SPECIFIC 2-HYDROXYACID DEHYDROGENASE CATALYTIC DOMAIN-CONTAINING PROTEIN-RELATED"/>
    <property type="match status" value="1"/>
</dbReference>
<dbReference type="AlphaFoldDB" id="A0A2V5I6N1"/>
<keyword evidence="2" id="KW-0560">Oxidoreductase</keyword>
<dbReference type="GO" id="GO:0051287">
    <property type="term" value="F:NAD binding"/>
    <property type="evidence" value="ECO:0007669"/>
    <property type="project" value="InterPro"/>
</dbReference>
<keyword evidence="6" id="KW-1185">Reference proteome</keyword>
<name>A0A2V5I6N1_9EURO</name>
<dbReference type="Gene3D" id="3.40.50.720">
    <property type="entry name" value="NAD(P)-binding Rossmann-like Domain"/>
    <property type="match status" value="2"/>
</dbReference>
<sequence>MAQIAPTHHHIVYLQGDFVDILDFDLPAPHTYTKTVYPQTSLSELHERLHDASVIVLSALRIDANALAPEVSPNLKLVMVVAVGTDCIDLKACRRRGIVVSYIPGANTESVSEHAIALHLAARRKILGMNALTRAGEWPRRKTLMFDFLDKAGAPPLTCQEEVAGIIGNGAVGKRIAHLARGMGMKVIISDRKQLGAVTSAPSISKDGLERVPFETVLRESTVLFVAVPLLDSTRTLLSTAEFESMSPHAVLVNVSRGGVIDEPALVQALKEDRISGAATDVFFQEPAGPDNSPLLAEGTEGLNLIVTPHLAWLAQRTMANYSQRLKLLANMIDKVMDSKASEDRLPEQLFLDYSIRDIQEGRLVAANDPWAPVYLDAIRDGRYGDAVWARYHIGGDVEHGIVGGSDKMTVLEVIKEDALSYRVSHPEEYFKAVAFYRGTSKDDGRVDVLDVICILDEREIAEMEARKKREN</sequence>
<keyword evidence="3" id="KW-0520">NAD</keyword>
<dbReference type="Pfam" id="PF02826">
    <property type="entry name" value="2-Hacid_dh_C"/>
    <property type="match status" value="1"/>
</dbReference>
<dbReference type="SUPFAM" id="SSF51735">
    <property type="entry name" value="NAD(P)-binding Rossmann-fold domains"/>
    <property type="match status" value="1"/>
</dbReference>
<organism evidence="5 6">
    <name type="scientific">Aspergillus indologenus CBS 114.80</name>
    <dbReference type="NCBI Taxonomy" id="1450541"/>
    <lineage>
        <taxon>Eukaryota</taxon>
        <taxon>Fungi</taxon>
        <taxon>Dikarya</taxon>
        <taxon>Ascomycota</taxon>
        <taxon>Pezizomycotina</taxon>
        <taxon>Eurotiomycetes</taxon>
        <taxon>Eurotiomycetidae</taxon>
        <taxon>Eurotiales</taxon>
        <taxon>Aspergillaceae</taxon>
        <taxon>Aspergillus</taxon>
        <taxon>Aspergillus subgen. Circumdati</taxon>
    </lineage>
</organism>
<evidence type="ECO:0000256" key="2">
    <source>
        <dbReference type="ARBA" id="ARBA00023002"/>
    </source>
</evidence>
<dbReference type="SUPFAM" id="SSF52283">
    <property type="entry name" value="Formate/glycerate dehydrogenase catalytic domain-like"/>
    <property type="match status" value="1"/>
</dbReference>
<dbReference type="EMBL" id="KZ825525">
    <property type="protein sequence ID" value="PYI29864.1"/>
    <property type="molecule type" value="Genomic_DNA"/>
</dbReference>
<gene>
    <name evidence="5" type="ORF">BP00DRAFT_448064</name>
</gene>
<dbReference type="Proteomes" id="UP000248817">
    <property type="component" value="Unassembled WGS sequence"/>
</dbReference>
<feature type="domain" description="D-isomer specific 2-hydroxyacid dehydrogenase NAD-binding" evidence="4">
    <location>
        <begin position="116"/>
        <end position="312"/>
    </location>
</feature>
<dbReference type="CDD" id="cd05198">
    <property type="entry name" value="formate_dh_like"/>
    <property type="match status" value="1"/>
</dbReference>
<dbReference type="GO" id="GO:0016616">
    <property type="term" value="F:oxidoreductase activity, acting on the CH-OH group of donors, NAD or NADP as acceptor"/>
    <property type="evidence" value="ECO:0007669"/>
    <property type="project" value="InterPro"/>
</dbReference>
<comment type="similarity">
    <text evidence="1">Belongs to the D-isomer specific 2-hydroxyacid dehydrogenase family.</text>
</comment>